<dbReference type="KEGG" id="ang:An01g04850"/>
<evidence type="ECO:0000313" key="1">
    <source>
        <dbReference type="RefSeq" id="XP_059599646.1"/>
    </source>
</evidence>
<proteinExistence type="predicted"/>
<dbReference type="VEuPathDB" id="FungiDB:An01g04850"/>
<accession>A0AAJ8DY23</accession>
<protein>
    <submittedName>
        <fullName evidence="1">Uncharacterized protein</fullName>
    </submittedName>
</protein>
<dbReference type="AlphaFoldDB" id="A0AAJ8DY23"/>
<reference evidence="1" key="2">
    <citation type="submission" date="2025-08" db="UniProtKB">
        <authorList>
            <consortium name="RefSeq"/>
        </authorList>
    </citation>
    <scope>IDENTIFICATION</scope>
</reference>
<dbReference type="GeneID" id="84589934"/>
<dbReference type="RefSeq" id="XP_059599646.1">
    <property type="nucleotide sequence ID" value="XM_059747781.1"/>
</dbReference>
<reference evidence="1" key="1">
    <citation type="submission" date="2025-02" db="EMBL/GenBank/DDBJ databases">
        <authorList>
            <consortium name="NCBI Genome Project"/>
        </authorList>
    </citation>
    <scope>NUCLEOTIDE SEQUENCE</scope>
</reference>
<sequence>MQQKYDRSHGILRFPLFGIAHQCGRVAFCLFIGCSPGAWPSQPAIQSKVLVSSPRRYRPAVILSGGNGWGQLEKLKLTILDYGITSTIRLPSIHQNLALGAICSIGYNVAAIGRSRLITLCSIGVGTGKGGNNKLRQMFKTIGSRSSCSHLCRSPPPSIGVSEKIFQASIFPA</sequence>
<gene>
    <name evidence="1" type="ORF">An01g04850</name>
</gene>
<name>A0AAJ8DY23_ASPNG</name>
<organism evidence="1">
    <name type="scientific">Aspergillus niger</name>
    <dbReference type="NCBI Taxonomy" id="5061"/>
    <lineage>
        <taxon>Eukaryota</taxon>
        <taxon>Fungi</taxon>
        <taxon>Dikarya</taxon>
        <taxon>Ascomycota</taxon>
        <taxon>Pezizomycotina</taxon>
        <taxon>Eurotiomycetes</taxon>
        <taxon>Eurotiomycetidae</taxon>
        <taxon>Eurotiales</taxon>
        <taxon>Aspergillaceae</taxon>
        <taxon>Aspergillus</taxon>
        <taxon>Aspergillus subgen. Circumdati</taxon>
    </lineage>
</organism>